<dbReference type="GO" id="GO:0140115">
    <property type="term" value="P:export across plasma membrane"/>
    <property type="evidence" value="ECO:0007669"/>
    <property type="project" value="UniProtKB-ARBA"/>
</dbReference>
<keyword evidence="2 6" id="KW-0812">Transmembrane</keyword>
<dbReference type="RefSeq" id="XP_016643112.1">
    <property type="nucleotide sequence ID" value="XM_016787233.1"/>
</dbReference>
<dbReference type="EMBL" id="JOWA01000094">
    <property type="protein sequence ID" value="KEZ43313.1"/>
    <property type="molecule type" value="Genomic_DNA"/>
</dbReference>
<dbReference type="KEGG" id="sapo:SAPIO_CDS4757"/>
<dbReference type="InterPro" id="IPR011701">
    <property type="entry name" value="MFS"/>
</dbReference>
<evidence type="ECO:0000259" key="7">
    <source>
        <dbReference type="PROSITE" id="PS50850"/>
    </source>
</evidence>
<feature type="transmembrane region" description="Helical" evidence="6">
    <location>
        <begin position="313"/>
        <end position="334"/>
    </location>
</feature>
<comment type="caution">
    <text evidence="8">The sequence shown here is derived from an EMBL/GenBank/DDBJ whole genome shotgun (WGS) entry which is preliminary data.</text>
</comment>
<dbReference type="GO" id="GO:0005886">
    <property type="term" value="C:plasma membrane"/>
    <property type="evidence" value="ECO:0007669"/>
    <property type="project" value="TreeGrafter"/>
</dbReference>
<feature type="region of interest" description="Disordered" evidence="5">
    <location>
        <begin position="1"/>
        <end position="31"/>
    </location>
</feature>
<feature type="transmembrane region" description="Helical" evidence="6">
    <location>
        <begin position="382"/>
        <end position="408"/>
    </location>
</feature>
<dbReference type="OrthoDB" id="3357846at2759"/>
<dbReference type="HOGENOM" id="CLU_008455_11_3_1"/>
<feature type="transmembrane region" description="Helical" evidence="6">
    <location>
        <begin position="56"/>
        <end position="79"/>
    </location>
</feature>
<dbReference type="GO" id="GO:0015606">
    <property type="term" value="F:spermidine transmembrane transporter activity"/>
    <property type="evidence" value="ECO:0007669"/>
    <property type="project" value="TreeGrafter"/>
</dbReference>
<dbReference type="VEuPathDB" id="FungiDB:SAPIO_CDS4757"/>
<protein>
    <recommendedName>
        <fullName evidence="7">Major facilitator superfamily (MFS) profile domain-containing protein</fullName>
    </recommendedName>
</protein>
<feature type="transmembrane region" description="Helical" evidence="6">
    <location>
        <begin position="119"/>
        <end position="137"/>
    </location>
</feature>
<evidence type="ECO:0000313" key="9">
    <source>
        <dbReference type="Proteomes" id="UP000028545"/>
    </source>
</evidence>
<keyword evidence="4 6" id="KW-0472">Membrane</keyword>
<comment type="subcellular location">
    <subcellularLocation>
        <location evidence="1">Membrane</location>
        <topology evidence="1">Multi-pass membrane protein</topology>
    </subcellularLocation>
</comment>
<dbReference type="OMA" id="GDWRWTQ"/>
<evidence type="ECO:0000256" key="6">
    <source>
        <dbReference type="SAM" id="Phobius"/>
    </source>
</evidence>
<gene>
    <name evidence="8" type="ORF">SAPIO_CDS4757</name>
</gene>
<reference evidence="8 9" key="1">
    <citation type="journal article" date="2014" name="Genome Announc.">
        <title>Draft genome sequence of the pathogenic fungus Scedosporium apiospermum.</title>
        <authorList>
            <person name="Vandeputte P."/>
            <person name="Ghamrawi S."/>
            <person name="Rechenmann M."/>
            <person name="Iltis A."/>
            <person name="Giraud S."/>
            <person name="Fleury M."/>
            <person name="Thornton C."/>
            <person name="Delhaes L."/>
            <person name="Meyer W."/>
            <person name="Papon N."/>
            <person name="Bouchara J.P."/>
        </authorList>
    </citation>
    <scope>NUCLEOTIDE SEQUENCE [LARGE SCALE GENOMIC DNA]</scope>
    <source>
        <strain evidence="8 9">IHEM 14462</strain>
    </source>
</reference>
<evidence type="ECO:0000256" key="1">
    <source>
        <dbReference type="ARBA" id="ARBA00004141"/>
    </source>
</evidence>
<dbReference type="PROSITE" id="PS00216">
    <property type="entry name" value="SUGAR_TRANSPORT_1"/>
    <property type="match status" value="1"/>
</dbReference>
<dbReference type="AlphaFoldDB" id="A0A084G7K1"/>
<feature type="transmembrane region" description="Helical" evidence="6">
    <location>
        <begin position="149"/>
        <end position="170"/>
    </location>
</feature>
<evidence type="ECO:0000256" key="4">
    <source>
        <dbReference type="ARBA" id="ARBA00023136"/>
    </source>
</evidence>
<evidence type="ECO:0000256" key="2">
    <source>
        <dbReference type="ARBA" id="ARBA00022692"/>
    </source>
</evidence>
<organism evidence="8 9">
    <name type="scientific">Pseudallescheria apiosperma</name>
    <name type="common">Scedosporium apiospermum</name>
    <dbReference type="NCBI Taxonomy" id="563466"/>
    <lineage>
        <taxon>Eukaryota</taxon>
        <taxon>Fungi</taxon>
        <taxon>Dikarya</taxon>
        <taxon>Ascomycota</taxon>
        <taxon>Pezizomycotina</taxon>
        <taxon>Sordariomycetes</taxon>
        <taxon>Hypocreomycetidae</taxon>
        <taxon>Microascales</taxon>
        <taxon>Microascaceae</taxon>
        <taxon>Scedosporium</taxon>
    </lineage>
</organism>
<accession>A0A084G7K1</accession>
<dbReference type="InterPro" id="IPR036259">
    <property type="entry name" value="MFS_trans_sf"/>
</dbReference>
<proteinExistence type="predicted"/>
<dbReference type="PANTHER" id="PTHR23502">
    <property type="entry name" value="MAJOR FACILITATOR SUPERFAMILY"/>
    <property type="match status" value="1"/>
</dbReference>
<dbReference type="GO" id="GO:0042908">
    <property type="term" value="P:xenobiotic transport"/>
    <property type="evidence" value="ECO:0007669"/>
    <property type="project" value="UniProtKB-ARBA"/>
</dbReference>
<keyword evidence="9" id="KW-1185">Reference proteome</keyword>
<dbReference type="GO" id="GO:0000297">
    <property type="term" value="F:spermine transmembrane transporter activity"/>
    <property type="evidence" value="ECO:0007669"/>
    <property type="project" value="TreeGrafter"/>
</dbReference>
<feature type="domain" description="Major facilitator superfamily (MFS) profile" evidence="7">
    <location>
        <begin position="54"/>
        <end position="484"/>
    </location>
</feature>
<dbReference type="Proteomes" id="UP000028545">
    <property type="component" value="Unassembled WGS sequence"/>
</dbReference>
<feature type="transmembrane region" description="Helical" evidence="6">
    <location>
        <begin position="214"/>
        <end position="230"/>
    </location>
</feature>
<dbReference type="Gene3D" id="1.20.1720.10">
    <property type="entry name" value="Multidrug resistance protein D"/>
    <property type="match status" value="1"/>
</dbReference>
<keyword evidence="3 6" id="KW-1133">Transmembrane helix</keyword>
<evidence type="ECO:0000313" key="8">
    <source>
        <dbReference type="EMBL" id="KEZ43313.1"/>
    </source>
</evidence>
<dbReference type="PANTHER" id="PTHR23502:SF182">
    <property type="entry name" value="POLYAMINE TRANSPORTER, PUTATIVE-RELATED"/>
    <property type="match status" value="1"/>
</dbReference>
<dbReference type="InterPro" id="IPR005829">
    <property type="entry name" value="Sugar_transporter_CS"/>
</dbReference>
<evidence type="ECO:0000256" key="5">
    <source>
        <dbReference type="SAM" id="MobiDB-lite"/>
    </source>
</evidence>
<dbReference type="GeneID" id="27723829"/>
<evidence type="ECO:0000256" key="3">
    <source>
        <dbReference type="ARBA" id="ARBA00022989"/>
    </source>
</evidence>
<feature type="transmembrane region" description="Helical" evidence="6">
    <location>
        <begin position="91"/>
        <end position="112"/>
    </location>
</feature>
<sequence>MSVSPAEKDSEKASSLAETPGTPPELQTESQEVIPYEQDPRNPWNWSMASRIFHTAVPCCLSFLMTFSTSVTVPAAGLIMEDFQVSRTQSLLPITIYTLGLGFGPLLVAPFSEVWGRKWVYLITTTFLLAFTGGSAAANNFSALLACRFLAGLLGSAGIAIGAGTVVDVWQLHKGGAQASILFILGPFLGPTLGPLAGAYVLKDHGYDWRWTQYLLLIVGAPVWLGCLVMKETSQKWILRNDEGSKITLAGSQIASLIVGALIKPTKMLFTEVVVSSLAIYSAFAYAMIFSYFASASYVLPKFYGFDPRQTGLTFISIIIGYLLGGIMFVGFDVTLHGRARKRSPDGRTGPEHRLYAGMAGSIFIPVGLFWYAWAAKQNGNWAVLVAAGIPFGLGTFGLFLSVITYMVDFYGRESAASALAANGILRYTLGSVFPLFTFQIFEAEGWSVFSALSVAAAAIQFLDFSVRCLAGITAAYRSIDSGGSLPDYSDILGTAEMLHSSSTRLRESLSQDMLRRPPTKSEQQVIAVSTQCVDIANDLIRALDHFAPSDLTAASVVNKIYASFKASLNARTVQTLQQKIRDVREELVYVVLLDLR</sequence>
<dbReference type="InterPro" id="IPR020846">
    <property type="entry name" value="MFS_dom"/>
</dbReference>
<dbReference type="Pfam" id="PF07690">
    <property type="entry name" value="MFS_1"/>
    <property type="match status" value="1"/>
</dbReference>
<feature type="transmembrane region" description="Helical" evidence="6">
    <location>
        <begin position="182"/>
        <end position="202"/>
    </location>
</feature>
<feature type="compositionally biased region" description="Basic and acidic residues" evidence="5">
    <location>
        <begin position="1"/>
        <end position="12"/>
    </location>
</feature>
<feature type="transmembrane region" description="Helical" evidence="6">
    <location>
        <begin position="355"/>
        <end position="376"/>
    </location>
</feature>
<feature type="transmembrane region" description="Helical" evidence="6">
    <location>
        <begin position="273"/>
        <end position="293"/>
    </location>
</feature>
<feature type="transmembrane region" description="Helical" evidence="6">
    <location>
        <begin position="420"/>
        <end position="442"/>
    </location>
</feature>
<dbReference type="SUPFAM" id="SSF103473">
    <property type="entry name" value="MFS general substrate transporter"/>
    <property type="match status" value="1"/>
</dbReference>
<name>A0A084G7K1_PSEDA</name>
<dbReference type="PROSITE" id="PS50850">
    <property type="entry name" value="MFS"/>
    <property type="match status" value="1"/>
</dbReference>